<dbReference type="InterPro" id="IPR050553">
    <property type="entry name" value="Thioredoxin_ResA/DsbE_sf"/>
</dbReference>
<dbReference type="InterPro" id="IPR000866">
    <property type="entry name" value="AhpC/TSA"/>
</dbReference>
<dbReference type="InterPro" id="IPR017937">
    <property type="entry name" value="Thioredoxin_CS"/>
</dbReference>
<dbReference type="PROSITE" id="PS00194">
    <property type="entry name" value="THIOREDOXIN_1"/>
    <property type="match status" value="1"/>
</dbReference>
<dbReference type="CDD" id="cd02966">
    <property type="entry name" value="TlpA_like_family"/>
    <property type="match status" value="1"/>
</dbReference>
<dbReference type="PANTHER" id="PTHR42852:SF6">
    <property type="entry name" value="THIOL:DISULFIDE INTERCHANGE PROTEIN DSBE"/>
    <property type="match status" value="1"/>
</dbReference>
<dbReference type="GO" id="GO:0016209">
    <property type="term" value="F:antioxidant activity"/>
    <property type="evidence" value="ECO:0007669"/>
    <property type="project" value="InterPro"/>
</dbReference>
<dbReference type="GO" id="GO:0016491">
    <property type="term" value="F:oxidoreductase activity"/>
    <property type="evidence" value="ECO:0007669"/>
    <property type="project" value="InterPro"/>
</dbReference>
<dbReference type="Gene3D" id="3.40.30.10">
    <property type="entry name" value="Glutaredoxin"/>
    <property type="match status" value="1"/>
</dbReference>
<dbReference type="PANTHER" id="PTHR42852">
    <property type="entry name" value="THIOL:DISULFIDE INTERCHANGE PROTEIN DSBE"/>
    <property type="match status" value="1"/>
</dbReference>
<evidence type="ECO:0000256" key="5">
    <source>
        <dbReference type="ARBA" id="ARBA00023284"/>
    </source>
</evidence>
<evidence type="ECO:0000313" key="9">
    <source>
        <dbReference type="Proteomes" id="UP000231932"/>
    </source>
</evidence>
<evidence type="ECO:0000256" key="2">
    <source>
        <dbReference type="ARBA" id="ARBA00022748"/>
    </source>
</evidence>
<evidence type="ECO:0000256" key="6">
    <source>
        <dbReference type="SAM" id="Phobius"/>
    </source>
</evidence>
<keyword evidence="6" id="KW-0812">Transmembrane</keyword>
<dbReference type="Proteomes" id="UP000231932">
    <property type="component" value="Chromosome"/>
</dbReference>
<keyword evidence="6" id="KW-1133">Transmembrane helix</keyword>
<evidence type="ECO:0000259" key="7">
    <source>
        <dbReference type="PROSITE" id="PS51352"/>
    </source>
</evidence>
<evidence type="ECO:0000313" key="8">
    <source>
        <dbReference type="EMBL" id="ATY85784.1"/>
    </source>
</evidence>
<comment type="subcellular location">
    <subcellularLocation>
        <location evidence="1">Cell envelope</location>
    </subcellularLocation>
</comment>
<dbReference type="GO" id="GO:0030313">
    <property type="term" value="C:cell envelope"/>
    <property type="evidence" value="ECO:0007669"/>
    <property type="project" value="UniProtKB-SubCell"/>
</dbReference>
<dbReference type="GO" id="GO:0017004">
    <property type="term" value="P:cytochrome complex assembly"/>
    <property type="evidence" value="ECO:0007669"/>
    <property type="project" value="UniProtKB-KW"/>
</dbReference>
<keyword evidence="5" id="KW-0676">Redox-active center</keyword>
<dbReference type="InterPro" id="IPR036249">
    <property type="entry name" value="Thioredoxin-like_sf"/>
</dbReference>
<dbReference type="Pfam" id="PF00578">
    <property type="entry name" value="AhpC-TSA"/>
    <property type="match status" value="1"/>
</dbReference>
<proteinExistence type="predicted"/>
<keyword evidence="6" id="KW-0472">Membrane</keyword>
<protein>
    <submittedName>
        <fullName evidence="8">TlpA family protein disulfide reductase</fullName>
    </submittedName>
</protein>
<dbReference type="OrthoDB" id="25753at2"/>
<keyword evidence="3" id="KW-0735">Signal-anchor</keyword>
<accession>A0A2K8N8Y5</accession>
<evidence type="ECO:0000256" key="1">
    <source>
        <dbReference type="ARBA" id="ARBA00004196"/>
    </source>
</evidence>
<feature type="transmembrane region" description="Helical" evidence="6">
    <location>
        <begin position="21"/>
        <end position="42"/>
    </location>
</feature>
<keyword evidence="9" id="KW-1185">Reference proteome</keyword>
<sequence>MNRAGERSSTSGGSGSPPRQAFKWALLIPVLLLGAALAYAAWHLARGDGPKATVGQSAPELTLADLDGQTFHLSNYRGRVIVLNFFTSWCPPCQQEAPELARFARSASPGTVLVMVDRGEAEGPVRRFIQKYGIDAHVVMDPDNRASQAFGVTGQPETFIIDRQGIIRQHVIGPTTAKGLEQMTAPWE</sequence>
<evidence type="ECO:0000256" key="3">
    <source>
        <dbReference type="ARBA" id="ARBA00022968"/>
    </source>
</evidence>
<dbReference type="EMBL" id="CP024955">
    <property type="protein sequence ID" value="ATY85784.1"/>
    <property type="molecule type" value="Genomic_DNA"/>
</dbReference>
<dbReference type="InterPro" id="IPR013766">
    <property type="entry name" value="Thioredoxin_domain"/>
</dbReference>
<name>A0A2K8N8Y5_9BACL</name>
<dbReference type="KEGG" id="kyr:CVV65_13295"/>
<gene>
    <name evidence="8" type="ORF">CVV65_13295</name>
</gene>
<dbReference type="RefSeq" id="WP_100668542.1">
    <property type="nucleotide sequence ID" value="NZ_CP024955.1"/>
</dbReference>
<organism evidence="8 9">
    <name type="scientific">Kyrpidia spormannii</name>
    <dbReference type="NCBI Taxonomy" id="2055160"/>
    <lineage>
        <taxon>Bacteria</taxon>
        <taxon>Bacillati</taxon>
        <taxon>Bacillota</taxon>
        <taxon>Bacilli</taxon>
        <taxon>Bacillales</taxon>
        <taxon>Alicyclobacillaceae</taxon>
        <taxon>Kyrpidia</taxon>
    </lineage>
</organism>
<dbReference type="SUPFAM" id="SSF52833">
    <property type="entry name" value="Thioredoxin-like"/>
    <property type="match status" value="1"/>
</dbReference>
<keyword evidence="4" id="KW-1015">Disulfide bond</keyword>
<keyword evidence="2" id="KW-0201">Cytochrome c-type biogenesis</keyword>
<evidence type="ECO:0000256" key="4">
    <source>
        <dbReference type="ARBA" id="ARBA00023157"/>
    </source>
</evidence>
<dbReference type="PROSITE" id="PS51352">
    <property type="entry name" value="THIOREDOXIN_2"/>
    <property type="match status" value="1"/>
</dbReference>
<reference evidence="9" key="1">
    <citation type="submission" date="2017-11" db="EMBL/GenBank/DDBJ databases">
        <title>Complete Genome Sequence of Kyrpidia sp. Strain EA-1, a thermophilic, hydrogen-oxidizing Bacterium, isolated from the Azores.</title>
        <authorList>
            <person name="Reiner J.E."/>
            <person name="Lapp C.J."/>
            <person name="Bunk B."/>
            <person name="Gescher J."/>
        </authorList>
    </citation>
    <scope>NUCLEOTIDE SEQUENCE [LARGE SCALE GENOMIC DNA]</scope>
    <source>
        <strain evidence="9">EA-1</strain>
    </source>
</reference>
<feature type="domain" description="Thioredoxin" evidence="7">
    <location>
        <begin position="52"/>
        <end position="188"/>
    </location>
</feature>
<dbReference type="AlphaFoldDB" id="A0A2K8N8Y5"/>